<dbReference type="PANTHER" id="PTHR11405">
    <property type="entry name" value="CARBAMOYLTRANSFERASE FAMILY MEMBER"/>
    <property type="match status" value="1"/>
</dbReference>
<dbReference type="VEuPathDB" id="ToxoDB:TGRUB_434130"/>
<evidence type="ECO:0000256" key="12">
    <source>
        <dbReference type="ARBA" id="ARBA00048816"/>
    </source>
</evidence>
<dbReference type="GO" id="GO:0005524">
    <property type="term" value="F:ATP binding"/>
    <property type="evidence" value="ECO:0007669"/>
    <property type="project" value="UniProtKB-KW"/>
</dbReference>
<evidence type="ECO:0000313" key="15">
    <source>
        <dbReference type="Proteomes" id="UP000028834"/>
    </source>
</evidence>
<evidence type="ECO:0000256" key="7">
    <source>
        <dbReference type="ARBA" id="ARBA00022723"/>
    </source>
</evidence>
<dbReference type="EC" id="6.3.5.5" evidence="3"/>
<dbReference type="InterPro" id="IPR005479">
    <property type="entry name" value="CPAse_ATP-bd"/>
</dbReference>
<evidence type="ECO:0000256" key="10">
    <source>
        <dbReference type="ARBA" id="ARBA00022840"/>
    </source>
</evidence>
<dbReference type="GO" id="GO:0006526">
    <property type="term" value="P:L-arginine biosynthetic process"/>
    <property type="evidence" value="ECO:0007669"/>
    <property type="project" value="UniProtKB-KW"/>
</dbReference>
<sequence>RSRHCSDVSSSPRSFRGNCLFGLQVEFDSVACRGEIVNFAISEHVENAGTHSGDATLILPGQKLYVETIRRVKKISQKLARALQVSGPFNIQFICKQNDVKVIECNLRASRTFPFISKAFNVNLIDLATK</sequence>
<evidence type="ECO:0000256" key="2">
    <source>
        <dbReference type="ARBA" id="ARBA00009799"/>
    </source>
</evidence>
<keyword evidence="10" id="KW-0067">ATP-binding</keyword>
<comment type="caution">
    <text evidence="14">The sequence shown here is derived from an EMBL/GenBank/DDBJ whole genome shotgun (WGS) entry which is preliminary data.</text>
</comment>
<dbReference type="EMBL" id="AFYV02003163">
    <property type="protein sequence ID" value="KFG56609.1"/>
    <property type="molecule type" value="Genomic_DNA"/>
</dbReference>
<dbReference type="GO" id="GO:0046872">
    <property type="term" value="F:metal ion binding"/>
    <property type="evidence" value="ECO:0007669"/>
    <property type="project" value="UniProtKB-KW"/>
</dbReference>
<evidence type="ECO:0000256" key="11">
    <source>
        <dbReference type="ARBA" id="ARBA00023211"/>
    </source>
</evidence>
<dbReference type="GO" id="GO:0006541">
    <property type="term" value="P:glutamine metabolic process"/>
    <property type="evidence" value="ECO:0007669"/>
    <property type="project" value="TreeGrafter"/>
</dbReference>
<feature type="domain" description="Carbamoyl phosphate synthase ATP-binding" evidence="13">
    <location>
        <begin position="102"/>
        <end position="109"/>
    </location>
</feature>
<keyword evidence="4" id="KW-0055">Arginine biosynthesis</keyword>
<dbReference type="Gene3D" id="3.30.470.20">
    <property type="entry name" value="ATP-grasp fold, B domain"/>
    <property type="match status" value="1"/>
</dbReference>
<keyword evidence="9" id="KW-0547">Nucleotide-binding</keyword>
<dbReference type="PANTHER" id="PTHR11405:SF5">
    <property type="entry name" value="CAD PROTEIN"/>
    <property type="match status" value="1"/>
</dbReference>
<comment type="catalytic activity">
    <reaction evidence="12">
        <text>hydrogencarbonate + L-glutamine + 2 ATP + H2O = carbamoyl phosphate + L-glutamate + 2 ADP + phosphate + 2 H(+)</text>
        <dbReference type="Rhea" id="RHEA:18633"/>
        <dbReference type="ChEBI" id="CHEBI:15377"/>
        <dbReference type="ChEBI" id="CHEBI:15378"/>
        <dbReference type="ChEBI" id="CHEBI:17544"/>
        <dbReference type="ChEBI" id="CHEBI:29985"/>
        <dbReference type="ChEBI" id="CHEBI:30616"/>
        <dbReference type="ChEBI" id="CHEBI:43474"/>
        <dbReference type="ChEBI" id="CHEBI:58228"/>
        <dbReference type="ChEBI" id="CHEBI:58359"/>
        <dbReference type="ChEBI" id="CHEBI:456216"/>
        <dbReference type="EC" id="6.3.5.5"/>
    </reaction>
</comment>
<dbReference type="SUPFAM" id="SSF56059">
    <property type="entry name" value="Glutathione synthetase ATP-binding domain-like"/>
    <property type="match status" value="1"/>
</dbReference>
<evidence type="ECO:0000313" key="14">
    <source>
        <dbReference type="EMBL" id="KFG56609.1"/>
    </source>
</evidence>
<evidence type="ECO:0000256" key="8">
    <source>
        <dbReference type="ARBA" id="ARBA00022737"/>
    </source>
</evidence>
<evidence type="ECO:0000259" key="13">
    <source>
        <dbReference type="PROSITE" id="PS00867"/>
    </source>
</evidence>
<evidence type="ECO:0000256" key="5">
    <source>
        <dbReference type="ARBA" id="ARBA00022598"/>
    </source>
</evidence>
<keyword evidence="6" id="KW-0028">Amino-acid biosynthesis</keyword>
<keyword evidence="8" id="KW-0677">Repeat</keyword>
<proteinExistence type="inferred from homology"/>
<evidence type="ECO:0000256" key="9">
    <source>
        <dbReference type="ARBA" id="ARBA00022741"/>
    </source>
</evidence>
<organism evidence="14 15">
    <name type="scientific">Toxoplasma gondii RUB</name>
    <dbReference type="NCBI Taxonomy" id="935652"/>
    <lineage>
        <taxon>Eukaryota</taxon>
        <taxon>Sar</taxon>
        <taxon>Alveolata</taxon>
        <taxon>Apicomplexa</taxon>
        <taxon>Conoidasida</taxon>
        <taxon>Coccidia</taxon>
        <taxon>Eucoccidiorida</taxon>
        <taxon>Eimeriorina</taxon>
        <taxon>Sarcocystidae</taxon>
        <taxon>Toxoplasma</taxon>
    </lineage>
</organism>
<dbReference type="Pfam" id="PF15632">
    <property type="entry name" value="ATPgrasp_Ter"/>
    <property type="match status" value="1"/>
</dbReference>
<keyword evidence="11" id="KW-0464">Manganese</keyword>
<name>A0A086LIZ1_TOXGO</name>
<evidence type="ECO:0000256" key="6">
    <source>
        <dbReference type="ARBA" id="ARBA00022605"/>
    </source>
</evidence>
<evidence type="ECO:0000256" key="1">
    <source>
        <dbReference type="ARBA" id="ARBA00005077"/>
    </source>
</evidence>
<dbReference type="GO" id="GO:0005737">
    <property type="term" value="C:cytoplasm"/>
    <property type="evidence" value="ECO:0007669"/>
    <property type="project" value="TreeGrafter"/>
</dbReference>
<dbReference type="GO" id="GO:0004088">
    <property type="term" value="F:carbamoyl-phosphate synthase (glutamine-hydrolyzing) activity"/>
    <property type="evidence" value="ECO:0007669"/>
    <property type="project" value="UniProtKB-EC"/>
</dbReference>
<protein>
    <recommendedName>
        <fullName evidence="3">carbamoyl-phosphate synthase (glutamine-hydrolyzing)</fullName>
        <ecNumber evidence="3">6.3.5.5</ecNumber>
    </recommendedName>
</protein>
<keyword evidence="7" id="KW-0479">Metal-binding</keyword>
<dbReference type="PROSITE" id="PS00867">
    <property type="entry name" value="CPSASE_2"/>
    <property type="match status" value="1"/>
</dbReference>
<keyword evidence="5" id="KW-0436">Ligase</keyword>
<reference evidence="14 15" key="1">
    <citation type="submission" date="2014-05" db="EMBL/GenBank/DDBJ databases">
        <authorList>
            <person name="Sibley D."/>
            <person name="Venepally P."/>
            <person name="Karamycheva S."/>
            <person name="Hadjithomas M."/>
            <person name="Khan A."/>
            <person name="Brunk B."/>
            <person name="Roos D."/>
            <person name="Caler E."/>
            <person name="Lorenzi H."/>
        </authorList>
    </citation>
    <scope>NUCLEOTIDE SEQUENCE [LARGE SCALE GENOMIC DNA]</scope>
    <source>
        <strain evidence="14 15">RUB</strain>
    </source>
</reference>
<gene>
    <name evidence="14" type="ORF">TGRUB_434130</name>
</gene>
<comment type="similarity">
    <text evidence="2">Belongs to the CarB family.</text>
</comment>
<dbReference type="Proteomes" id="UP000028834">
    <property type="component" value="Unassembled WGS sequence"/>
</dbReference>
<dbReference type="AlphaFoldDB" id="A0A086LIZ1"/>
<feature type="non-terminal residue" evidence="14">
    <location>
        <position position="1"/>
    </location>
</feature>
<evidence type="ECO:0000256" key="4">
    <source>
        <dbReference type="ARBA" id="ARBA00022571"/>
    </source>
</evidence>
<comment type="pathway">
    <text evidence="1">Amino-acid biosynthesis; L-arginine biosynthesis; carbamoyl phosphate from bicarbonate: step 1/1.</text>
</comment>
<evidence type="ECO:0000256" key="3">
    <source>
        <dbReference type="ARBA" id="ARBA00012738"/>
    </source>
</evidence>
<dbReference type="FunFam" id="3.30.470.20:FF:000026">
    <property type="entry name" value="Carbamoyl-phosphate synthase large chain"/>
    <property type="match status" value="1"/>
</dbReference>
<accession>A0A086LIZ1</accession>